<feature type="compositionally biased region" description="Basic and acidic residues" evidence="1">
    <location>
        <begin position="28"/>
        <end position="42"/>
    </location>
</feature>
<reference evidence="4" key="1">
    <citation type="submission" date="2010-07" db="EMBL/GenBank/DDBJ databases">
        <title>The genome sequence of Gaeumannomyces graminis var. tritici strain R3-111a-1.</title>
        <authorList>
            <consortium name="The Broad Institute Genome Sequencing Platform"/>
            <person name="Ma L.-J."/>
            <person name="Dead R."/>
            <person name="Young S."/>
            <person name="Zeng Q."/>
            <person name="Koehrsen M."/>
            <person name="Alvarado L."/>
            <person name="Berlin A."/>
            <person name="Chapman S.B."/>
            <person name="Chen Z."/>
            <person name="Freedman E."/>
            <person name="Gellesch M."/>
            <person name="Goldberg J."/>
            <person name="Griggs A."/>
            <person name="Gujja S."/>
            <person name="Heilman E.R."/>
            <person name="Heiman D."/>
            <person name="Hepburn T."/>
            <person name="Howarth C."/>
            <person name="Jen D."/>
            <person name="Larson L."/>
            <person name="Mehta T."/>
            <person name="Neiman D."/>
            <person name="Pearson M."/>
            <person name="Roberts A."/>
            <person name="Saif S."/>
            <person name="Shea T."/>
            <person name="Shenoy N."/>
            <person name="Sisk P."/>
            <person name="Stolte C."/>
            <person name="Sykes S."/>
            <person name="Walk T."/>
            <person name="White J."/>
            <person name="Yandava C."/>
            <person name="Haas B."/>
            <person name="Nusbaum C."/>
            <person name="Birren B."/>
        </authorList>
    </citation>
    <scope>NUCLEOTIDE SEQUENCE [LARGE SCALE GENOMIC DNA]</scope>
    <source>
        <strain evidence="4">R3-111a-1</strain>
    </source>
</reference>
<evidence type="ECO:0000313" key="4">
    <source>
        <dbReference type="Proteomes" id="UP000006039"/>
    </source>
</evidence>
<feature type="region of interest" description="Disordered" evidence="1">
    <location>
        <begin position="28"/>
        <end position="73"/>
    </location>
</feature>
<dbReference type="GeneID" id="20346945"/>
<feature type="compositionally biased region" description="Low complexity" evidence="1">
    <location>
        <begin position="109"/>
        <end position="120"/>
    </location>
</feature>
<evidence type="ECO:0000256" key="1">
    <source>
        <dbReference type="SAM" id="MobiDB-lite"/>
    </source>
</evidence>
<sequence length="120" mass="12990">MEGEEAWGMSVNQNPGISGGRCVYIRGRQHEQQHKRGTDGKKGGNPWGHWRNAQKPTGAPREGRRGSRARDPHWDWLPAGLGMHYDVGRPAGNRDKPGRGADLARKVLSGSTTTAGRAGG</sequence>
<evidence type="ECO:0000313" key="3">
    <source>
        <dbReference type="EnsemblFungi" id="EJT76569"/>
    </source>
</evidence>
<reference evidence="3" key="4">
    <citation type="journal article" date="2015" name="G3 (Bethesda)">
        <title>Genome sequences of three phytopathogenic species of the Magnaporthaceae family of fungi.</title>
        <authorList>
            <person name="Okagaki L.H."/>
            <person name="Nunes C.C."/>
            <person name="Sailsbery J."/>
            <person name="Clay B."/>
            <person name="Brown D."/>
            <person name="John T."/>
            <person name="Oh Y."/>
            <person name="Young N."/>
            <person name="Fitzgerald M."/>
            <person name="Haas B.J."/>
            <person name="Zeng Q."/>
            <person name="Young S."/>
            <person name="Adiconis X."/>
            <person name="Fan L."/>
            <person name="Levin J.Z."/>
            <person name="Mitchell T.K."/>
            <person name="Okubara P.A."/>
            <person name="Farman M.L."/>
            <person name="Kohn L.M."/>
            <person name="Birren B."/>
            <person name="Ma L.-J."/>
            <person name="Dean R.A."/>
        </authorList>
    </citation>
    <scope>NUCLEOTIDE SEQUENCE</scope>
    <source>
        <strain evidence="3">R3-111a-1</strain>
    </source>
</reference>
<dbReference type="Proteomes" id="UP000006039">
    <property type="component" value="Unassembled WGS sequence"/>
</dbReference>
<feature type="region of interest" description="Disordered" evidence="1">
    <location>
        <begin position="1"/>
        <end position="20"/>
    </location>
</feature>
<dbReference type="AlphaFoldDB" id="J3NYY6"/>
<dbReference type="EMBL" id="GL385397">
    <property type="protein sequence ID" value="EJT76569.1"/>
    <property type="molecule type" value="Genomic_DNA"/>
</dbReference>
<dbReference type="RefSeq" id="XP_009222569.1">
    <property type="nucleotide sequence ID" value="XM_009224305.1"/>
</dbReference>
<feature type="region of interest" description="Disordered" evidence="1">
    <location>
        <begin position="87"/>
        <end position="120"/>
    </location>
</feature>
<reference evidence="2" key="2">
    <citation type="submission" date="2010-07" db="EMBL/GenBank/DDBJ databases">
        <authorList>
            <consortium name="The Broad Institute Genome Sequencing Platform"/>
            <consortium name="Broad Institute Genome Sequencing Center for Infectious Disease"/>
            <person name="Ma L.-J."/>
            <person name="Dead R."/>
            <person name="Young S."/>
            <person name="Zeng Q."/>
            <person name="Koehrsen M."/>
            <person name="Alvarado L."/>
            <person name="Berlin A."/>
            <person name="Chapman S.B."/>
            <person name="Chen Z."/>
            <person name="Freedman E."/>
            <person name="Gellesch M."/>
            <person name="Goldberg J."/>
            <person name="Griggs A."/>
            <person name="Gujja S."/>
            <person name="Heilman E.R."/>
            <person name="Heiman D."/>
            <person name="Hepburn T."/>
            <person name="Howarth C."/>
            <person name="Jen D."/>
            <person name="Larson L."/>
            <person name="Mehta T."/>
            <person name="Neiman D."/>
            <person name="Pearson M."/>
            <person name="Roberts A."/>
            <person name="Saif S."/>
            <person name="Shea T."/>
            <person name="Shenoy N."/>
            <person name="Sisk P."/>
            <person name="Stolte C."/>
            <person name="Sykes S."/>
            <person name="Walk T."/>
            <person name="White J."/>
            <person name="Yandava C."/>
            <person name="Haas B."/>
            <person name="Nusbaum C."/>
            <person name="Birren B."/>
        </authorList>
    </citation>
    <scope>NUCLEOTIDE SEQUENCE</scope>
    <source>
        <strain evidence="2">R3-111a-1</strain>
    </source>
</reference>
<dbReference type="VEuPathDB" id="FungiDB:GGTG_06487"/>
<keyword evidence="4" id="KW-1185">Reference proteome</keyword>
<feature type="compositionally biased region" description="Basic and acidic residues" evidence="1">
    <location>
        <begin position="92"/>
        <end position="105"/>
    </location>
</feature>
<protein>
    <submittedName>
        <fullName evidence="2 3">Uncharacterized protein</fullName>
    </submittedName>
</protein>
<dbReference type="HOGENOM" id="CLU_2049850_0_0_1"/>
<reference evidence="3" key="5">
    <citation type="submission" date="2018-04" db="UniProtKB">
        <authorList>
            <consortium name="EnsemblFungi"/>
        </authorList>
    </citation>
    <scope>IDENTIFICATION</scope>
    <source>
        <strain evidence="3">R3-111a-1</strain>
    </source>
</reference>
<proteinExistence type="predicted"/>
<evidence type="ECO:0000313" key="2">
    <source>
        <dbReference type="EMBL" id="EJT76569.1"/>
    </source>
</evidence>
<organism evidence="2">
    <name type="scientific">Gaeumannomyces tritici (strain R3-111a-1)</name>
    <name type="common">Wheat and barley take-all root rot fungus</name>
    <name type="synonym">Gaeumannomyces graminis var. tritici</name>
    <dbReference type="NCBI Taxonomy" id="644352"/>
    <lineage>
        <taxon>Eukaryota</taxon>
        <taxon>Fungi</taxon>
        <taxon>Dikarya</taxon>
        <taxon>Ascomycota</taxon>
        <taxon>Pezizomycotina</taxon>
        <taxon>Sordariomycetes</taxon>
        <taxon>Sordariomycetidae</taxon>
        <taxon>Magnaporthales</taxon>
        <taxon>Magnaporthaceae</taxon>
        <taxon>Gaeumannomyces</taxon>
    </lineage>
</organism>
<name>J3NYY6_GAET3</name>
<reference evidence="2" key="3">
    <citation type="submission" date="2010-09" db="EMBL/GenBank/DDBJ databases">
        <title>Annotation of Gaeumannomyces graminis var. tritici R3-111a-1.</title>
        <authorList>
            <consortium name="The Broad Institute Genome Sequencing Platform"/>
            <person name="Ma L.-J."/>
            <person name="Dead R."/>
            <person name="Young S.K."/>
            <person name="Zeng Q."/>
            <person name="Gargeya S."/>
            <person name="Fitzgerald M."/>
            <person name="Haas B."/>
            <person name="Abouelleil A."/>
            <person name="Alvarado L."/>
            <person name="Arachchi H.M."/>
            <person name="Berlin A."/>
            <person name="Brown A."/>
            <person name="Chapman S.B."/>
            <person name="Chen Z."/>
            <person name="Dunbar C."/>
            <person name="Freedman E."/>
            <person name="Gearin G."/>
            <person name="Gellesch M."/>
            <person name="Goldberg J."/>
            <person name="Griggs A."/>
            <person name="Gujja S."/>
            <person name="Heiman D."/>
            <person name="Howarth C."/>
            <person name="Larson L."/>
            <person name="Lui A."/>
            <person name="MacDonald P.J.P."/>
            <person name="Mehta T."/>
            <person name="Montmayeur A."/>
            <person name="Murphy C."/>
            <person name="Neiman D."/>
            <person name="Pearson M."/>
            <person name="Priest M."/>
            <person name="Roberts A."/>
            <person name="Saif S."/>
            <person name="Shea T."/>
            <person name="Shenoy N."/>
            <person name="Sisk P."/>
            <person name="Stolte C."/>
            <person name="Sykes S."/>
            <person name="Yandava C."/>
            <person name="Wortman J."/>
            <person name="Nusbaum C."/>
            <person name="Birren B."/>
        </authorList>
    </citation>
    <scope>NUCLEOTIDE SEQUENCE</scope>
    <source>
        <strain evidence="2">R3-111a-1</strain>
    </source>
</reference>
<gene>
    <name evidence="3" type="primary">20346945</name>
    <name evidence="2" type="ORF">GGTG_06487</name>
</gene>
<feature type="compositionally biased region" description="Basic and acidic residues" evidence="1">
    <location>
        <begin position="61"/>
        <end position="73"/>
    </location>
</feature>
<accession>J3NYY6</accession>
<dbReference type="EnsemblFungi" id="EJT76569">
    <property type="protein sequence ID" value="EJT76569"/>
    <property type="gene ID" value="GGTG_06487"/>
</dbReference>